<dbReference type="EMBL" id="OU015567">
    <property type="protein sequence ID" value="CAG5110015.1"/>
    <property type="molecule type" value="Genomic_DNA"/>
</dbReference>
<keyword evidence="3" id="KW-1185">Reference proteome</keyword>
<dbReference type="Proteomes" id="UP001158576">
    <property type="component" value="Chromosome 2"/>
</dbReference>
<dbReference type="CDD" id="cd04301">
    <property type="entry name" value="NAT_SF"/>
    <property type="match status" value="1"/>
</dbReference>
<dbReference type="Gene3D" id="3.40.630.30">
    <property type="match status" value="1"/>
</dbReference>
<dbReference type="Pfam" id="PF00583">
    <property type="entry name" value="Acetyltransf_1"/>
    <property type="match status" value="1"/>
</dbReference>
<dbReference type="PANTHER" id="PTHR13538">
    <property type="entry name" value="N-ACETYLTRANSFERASE 6"/>
    <property type="match status" value="1"/>
</dbReference>
<organism evidence="2 3">
    <name type="scientific">Oikopleura dioica</name>
    <name type="common">Tunicate</name>
    <dbReference type="NCBI Taxonomy" id="34765"/>
    <lineage>
        <taxon>Eukaryota</taxon>
        <taxon>Metazoa</taxon>
        <taxon>Chordata</taxon>
        <taxon>Tunicata</taxon>
        <taxon>Appendicularia</taxon>
        <taxon>Copelata</taxon>
        <taxon>Oikopleuridae</taxon>
        <taxon>Oikopleura</taxon>
    </lineage>
</organism>
<evidence type="ECO:0000313" key="2">
    <source>
        <dbReference type="EMBL" id="CAG5110015.1"/>
    </source>
</evidence>
<dbReference type="InterPro" id="IPR000182">
    <property type="entry name" value="GNAT_dom"/>
</dbReference>
<dbReference type="SUPFAM" id="SSF55729">
    <property type="entry name" value="Acyl-CoA N-acyltransferases (Nat)"/>
    <property type="match status" value="1"/>
</dbReference>
<dbReference type="PANTHER" id="PTHR13538:SF4">
    <property type="entry name" value="N-ALPHA-ACETYLTRANSFERASE 80"/>
    <property type="match status" value="1"/>
</dbReference>
<name>A0ABN7T2W4_OIKDI</name>
<accession>A0ABN7T2W4</accession>
<dbReference type="InterPro" id="IPR039840">
    <property type="entry name" value="NAA80"/>
</dbReference>
<feature type="domain" description="N-acetyltransferase" evidence="1">
    <location>
        <begin position="88"/>
        <end position="140"/>
    </location>
</feature>
<protein>
    <submittedName>
        <fullName evidence="2">Oidioi.mRNA.OKI2018_I69.chr2.g4468.t1.cds</fullName>
    </submittedName>
</protein>
<evidence type="ECO:0000313" key="3">
    <source>
        <dbReference type="Proteomes" id="UP001158576"/>
    </source>
</evidence>
<evidence type="ECO:0000259" key="1">
    <source>
        <dbReference type="Pfam" id="PF00583"/>
    </source>
</evidence>
<proteinExistence type="predicted"/>
<dbReference type="InterPro" id="IPR016181">
    <property type="entry name" value="Acyl_CoA_acyltransferase"/>
</dbReference>
<sequence>MSVYRQKDYILLKLHECQEKFIKLQEIYEFDDQKSPVNLTLELLEEDFPVKDGSKKYQQRVSSLKNSCDALPMHVVLVNKNFMTQMKETEIEIVGHCRLLCVAGKSNMTFIDDFVIRKQYRAQGFGRYLFKSLEEFLKLELDQDSFGIASKTEIDRSFFRHMGMNKLDDGQKIPYIDVQEGQLLNKLNKFFSGRIQKTIFPSNNGHF</sequence>
<reference evidence="2 3" key="1">
    <citation type="submission" date="2021-04" db="EMBL/GenBank/DDBJ databases">
        <authorList>
            <person name="Bliznina A."/>
        </authorList>
    </citation>
    <scope>NUCLEOTIDE SEQUENCE [LARGE SCALE GENOMIC DNA]</scope>
</reference>
<gene>
    <name evidence="2" type="ORF">OKIOD_LOCUS13233</name>
</gene>